<dbReference type="CDD" id="cd03386">
    <property type="entry name" value="PAP2_Aur1_like"/>
    <property type="match status" value="1"/>
</dbReference>
<dbReference type="InterPro" id="IPR029021">
    <property type="entry name" value="Prot-tyrosine_phosphatase-like"/>
</dbReference>
<protein>
    <recommendedName>
        <fullName evidence="3">Tyrosine specific protein phosphatases domain-containing protein</fullName>
    </recommendedName>
</protein>
<feature type="region of interest" description="Disordered" evidence="1">
    <location>
        <begin position="457"/>
        <end position="476"/>
    </location>
</feature>
<accession>A0ABN8DW00</accession>
<evidence type="ECO:0000256" key="2">
    <source>
        <dbReference type="SAM" id="Phobius"/>
    </source>
</evidence>
<dbReference type="InterPro" id="IPR020422">
    <property type="entry name" value="TYR_PHOSPHATASE_DUAL_dom"/>
</dbReference>
<dbReference type="PANTHER" id="PTHR47216:SF4">
    <property type="entry name" value="OS01G0859400 PROTEIN"/>
    <property type="match status" value="1"/>
</dbReference>
<reference evidence="4" key="1">
    <citation type="submission" date="2021-11" db="EMBL/GenBank/DDBJ databases">
        <authorList>
            <person name="Rodrigo-Torres L."/>
            <person name="Arahal R. D."/>
            <person name="Lucena T."/>
        </authorList>
    </citation>
    <scope>NUCLEOTIDE SEQUENCE</scope>
    <source>
        <strain evidence="4">CECT 7929</strain>
    </source>
</reference>
<name>A0ABN8DW00_9VIBR</name>
<feature type="transmembrane region" description="Helical" evidence="2">
    <location>
        <begin position="167"/>
        <end position="187"/>
    </location>
</feature>
<feature type="domain" description="Tyrosine specific protein phosphatases" evidence="3">
    <location>
        <begin position="371"/>
        <end position="439"/>
    </location>
</feature>
<dbReference type="SMART" id="SM00195">
    <property type="entry name" value="DSPc"/>
    <property type="match status" value="1"/>
</dbReference>
<feature type="transmembrane region" description="Helical" evidence="2">
    <location>
        <begin position="24"/>
        <end position="44"/>
    </location>
</feature>
<dbReference type="Proteomes" id="UP000838672">
    <property type="component" value="Unassembled WGS sequence"/>
</dbReference>
<feature type="transmembrane region" description="Helical" evidence="2">
    <location>
        <begin position="97"/>
        <end position="115"/>
    </location>
</feature>
<keyword evidence="2" id="KW-1133">Transmembrane helix</keyword>
<gene>
    <name evidence="4" type="primary">ynbD</name>
    <name evidence="4" type="ORF">VST7929_02750</name>
</gene>
<dbReference type="PROSITE" id="PS50056">
    <property type="entry name" value="TYR_PHOSPHATASE_2"/>
    <property type="match status" value="1"/>
</dbReference>
<keyword evidence="5" id="KW-1185">Reference proteome</keyword>
<dbReference type="SUPFAM" id="SSF52799">
    <property type="entry name" value="(Phosphotyrosine protein) phosphatases II"/>
    <property type="match status" value="1"/>
</dbReference>
<sequence length="476" mass="54886">MKNIPSNPCDYPVWYDRHKIQHALLWLALLVPLFFVSYNFTNHWAESLPEVGHVVFDWETQIPLWAWTIVPYWSIDLLYCLVFLLASNRHELNRMGLRLLTAQLICISCFMLWPLQFSWPRPELSGFFASWFELLMSFDRPFNQAPSLHITLLMILWVSFASHARGIWRWLVHVWFALIGLSVLTTWQHHFIDVPTGMLAGFLAVWLWPVSGSSPLCAWRKPTIDRRRRYQLAFSYLMGAILFAGIAYSLAPTGLWLLWASAALVLVSLAYAGLSVAVFQKHDQGVQSIAARWLLAPYLFAARINQWCWTRRLAPRDEIAPGVWLGRLPARNDMDAQQLAWLDLTAEISAPHRPKHYHCLPHLDLVVMDAATIAAAVEQLELMRQQGPVLVCCALGFSRSAVVACAWLLLYGEEKNCAKVIFDVRNIRPWVHLSYHQQRELEYWWQAQQGGDVMAQAGEYDQGPSQEQRENENHVQ</sequence>
<evidence type="ECO:0000313" key="5">
    <source>
        <dbReference type="Proteomes" id="UP000838672"/>
    </source>
</evidence>
<feature type="transmembrane region" description="Helical" evidence="2">
    <location>
        <begin position="64"/>
        <end position="85"/>
    </location>
</feature>
<dbReference type="Gene3D" id="3.90.190.10">
    <property type="entry name" value="Protein tyrosine phosphatase superfamily"/>
    <property type="match status" value="1"/>
</dbReference>
<feature type="transmembrane region" description="Helical" evidence="2">
    <location>
        <begin position="230"/>
        <end position="250"/>
    </location>
</feature>
<feature type="compositionally biased region" description="Basic and acidic residues" evidence="1">
    <location>
        <begin position="467"/>
        <end position="476"/>
    </location>
</feature>
<evidence type="ECO:0000256" key="1">
    <source>
        <dbReference type="SAM" id="MobiDB-lite"/>
    </source>
</evidence>
<dbReference type="InterPro" id="IPR000387">
    <property type="entry name" value="Tyr_Pase_dom"/>
</dbReference>
<comment type="caution">
    <text evidence="4">The sequence shown here is derived from an EMBL/GenBank/DDBJ whole genome shotgun (WGS) entry which is preliminary data.</text>
</comment>
<proteinExistence type="predicted"/>
<feature type="transmembrane region" description="Helical" evidence="2">
    <location>
        <begin position="199"/>
        <end position="218"/>
    </location>
</feature>
<evidence type="ECO:0000259" key="3">
    <source>
        <dbReference type="PROSITE" id="PS50056"/>
    </source>
</evidence>
<dbReference type="PANTHER" id="PTHR47216">
    <property type="match status" value="1"/>
</dbReference>
<keyword evidence="2" id="KW-0472">Membrane</keyword>
<organism evidence="4 5">
    <name type="scientific">Vibrio stylophorae</name>
    <dbReference type="NCBI Taxonomy" id="659351"/>
    <lineage>
        <taxon>Bacteria</taxon>
        <taxon>Pseudomonadati</taxon>
        <taxon>Pseudomonadota</taxon>
        <taxon>Gammaproteobacteria</taxon>
        <taxon>Vibrionales</taxon>
        <taxon>Vibrionaceae</taxon>
        <taxon>Vibrio</taxon>
    </lineage>
</organism>
<evidence type="ECO:0000313" key="4">
    <source>
        <dbReference type="EMBL" id="CAH0535089.1"/>
    </source>
</evidence>
<dbReference type="EMBL" id="CAKLDI010000002">
    <property type="protein sequence ID" value="CAH0535089.1"/>
    <property type="molecule type" value="Genomic_DNA"/>
</dbReference>
<dbReference type="RefSeq" id="WP_237467949.1">
    <property type="nucleotide sequence ID" value="NZ_CAKLDI010000002.1"/>
</dbReference>
<keyword evidence="2" id="KW-0812">Transmembrane</keyword>
<feature type="transmembrane region" description="Helical" evidence="2">
    <location>
        <begin position="142"/>
        <end position="160"/>
    </location>
</feature>
<feature type="transmembrane region" description="Helical" evidence="2">
    <location>
        <begin position="256"/>
        <end position="279"/>
    </location>
</feature>